<evidence type="ECO:0000313" key="5">
    <source>
        <dbReference type="Proteomes" id="UP001597418"/>
    </source>
</evidence>
<dbReference type="InterPro" id="IPR029044">
    <property type="entry name" value="Nucleotide-diphossugar_trans"/>
</dbReference>
<organism evidence="4 5">
    <name type="scientific">Sphingobacterium populi</name>
    <dbReference type="NCBI Taxonomy" id="1812824"/>
    <lineage>
        <taxon>Bacteria</taxon>
        <taxon>Pseudomonadati</taxon>
        <taxon>Bacteroidota</taxon>
        <taxon>Sphingobacteriia</taxon>
        <taxon>Sphingobacteriales</taxon>
        <taxon>Sphingobacteriaceae</taxon>
        <taxon>Sphingobacterium</taxon>
    </lineage>
</organism>
<name>A0ABW5UAZ0_9SPHI</name>
<protein>
    <submittedName>
        <fullName evidence="4">Glycosyltransferase</fullName>
        <ecNumber evidence="4">2.4.-.-</ecNumber>
    </submittedName>
</protein>
<keyword evidence="5" id="KW-1185">Reference proteome</keyword>
<evidence type="ECO:0000256" key="2">
    <source>
        <dbReference type="ARBA" id="ARBA00022679"/>
    </source>
</evidence>
<keyword evidence="1 4" id="KW-0328">Glycosyltransferase</keyword>
<keyword evidence="2 4" id="KW-0808">Transferase</keyword>
<dbReference type="Gene3D" id="3.90.550.10">
    <property type="entry name" value="Spore Coat Polysaccharide Biosynthesis Protein SpsA, Chain A"/>
    <property type="match status" value="1"/>
</dbReference>
<dbReference type="SUPFAM" id="SSF53448">
    <property type="entry name" value="Nucleotide-diphospho-sugar transferases"/>
    <property type="match status" value="1"/>
</dbReference>
<comment type="caution">
    <text evidence="4">The sequence shown here is derived from an EMBL/GenBank/DDBJ whole genome shotgun (WGS) entry which is preliminary data.</text>
</comment>
<dbReference type="EMBL" id="JBHUMB010000006">
    <property type="protein sequence ID" value="MFD2742978.1"/>
    <property type="molecule type" value="Genomic_DNA"/>
</dbReference>
<dbReference type="GO" id="GO:0016757">
    <property type="term" value="F:glycosyltransferase activity"/>
    <property type="evidence" value="ECO:0007669"/>
    <property type="project" value="UniProtKB-KW"/>
</dbReference>
<dbReference type="CDD" id="cd00761">
    <property type="entry name" value="Glyco_tranf_GTA_type"/>
    <property type="match status" value="1"/>
</dbReference>
<reference evidence="5" key="1">
    <citation type="journal article" date="2019" name="Int. J. Syst. Evol. Microbiol.">
        <title>The Global Catalogue of Microorganisms (GCM) 10K type strain sequencing project: providing services to taxonomists for standard genome sequencing and annotation.</title>
        <authorList>
            <consortium name="The Broad Institute Genomics Platform"/>
            <consortium name="The Broad Institute Genome Sequencing Center for Infectious Disease"/>
            <person name="Wu L."/>
            <person name="Ma J."/>
        </authorList>
    </citation>
    <scope>NUCLEOTIDE SEQUENCE [LARGE SCALE GENOMIC DNA]</scope>
    <source>
        <strain evidence="5">KCTC 42247</strain>
    </source>
</reference>
<dbReference type="InterPro" id="IPR001173">
    <property type="entry name" value="Glyco_trans_2-like"/>
</dbReference>
<evidence type="ECO:0000259" key="3">
    <source>
        <dbReference type="Pfam" id="PF00535"/>
    </source>
</evidence>
<dbReference type="PANTHER" id="PTHR22916">
    <property type="entry name" value="GLYCOSYLTRANSFERASE"/>
    <property type="match status" value="1"/>
</dbReference>
<dbReference type="Pfam" id="PF00535">
    <property type="entry name" value="Glycos_transf_2"/>
    <property type="match status" value="1"/>
</dbReference>
<dbReference type="PANTHER" id="PTHR22916:SF51">
    <property type="entry name" value="GLYCOSYLTRANSFERASE EPSH-RELATED"/>
    <property type="match status" value="1"/>
</dbReference>
<sequence>MITPKISVVVPIYNVEKYLDRCMQSLQNQTLKDIEIILVDDESPDNCPKMCDEYASQDPRVKVIHKKNAGLGFARNSGLSSATGEFVIFVDSDDWIDTTALSIMYNEAIKNNVDTVFCNHDLETNSGNFDTVHEIKENRLLTSKNEIAQYLLNMIGAPASEANDRLYSMSVWHALYSVDVIKKANILFFSEREFLSEDVLFHVQYLYYSQRVSLLDASFYKYCLNETSLTKTYRSDRFLRYIDLHKKLLSLFSEMDWKVPMDYRDSVDRLFLGYVRRNLLRAHIPKGEEKEVIRSIAKNGYLKEVLGRYSVNEMQLKLRVFYWLLSKKYISGILLFRNLI</sequence>
<feature type="domain" description="Glycosyltransferase 2-like" evidence="3">
    <location>
        <begin position="7"/>
        <end position="146"/>
    </location>
</feature>
<dbReference type="RefSeq" id="WP_066754514.1">
    <property type="nucleotide sequence ID" value="NZ_JBHUMB010000006.1"/>
</dbReference>
<dbReference type="EC" id="2.4.-.-" evidence="4"/>
<dbReference type="Proteomes" id="UP001597418">
    <property type="component" value="Unassembled WGS sequence"/>
</dbReference>
<accession>A0ABW5UAZ0</accession>
<evidence type="ECO:0000313" key="4">
    <source>
        <dbReference type="EMBL" id="MFD2742978.1"/>
    </source>
</evidence>
<gene>
    <name evidence="4" type="ORF">ACFSQ6_06165</name>
</gene>
<proteinExistence type="predicted"/>
<evidence type="ECO:0000256" key="1">
    <source>
        <dbReference type="ARBA" id="ARBA00022676"/>
    </source>
</evidence>